<dbReference type="Pfam" id="PF01035">
    <property type="entry name" value="DNA_binding_1"/>
    <property type="match status" value="1"/>
</dbReference>
<accession>A0A1R4I005</accession>
<dbReference type="Proteomes" id="UP000196331">
    <property type="component" value="Unassembled WGS sequence"/>
</dbReference>
<dbReference type="CDD" id="cd06445">
    <property type="entry name" value="ATase"/>
    <property type="match status" value="1"/>
</dbReference>
<feature type="domain" description="Methylated-DNA-[protein]-cysteine S-methyltransferase DNA binding" evidence="2">
    <location>
        <begin position="8"/>
        <end position="83"/>
    </location>
</feature>
<evidence type="ECO:0000256" key="1">
    <source>
        <dbReference type="ARBA" id="ARBA00022763"/>
    </source>
</evidence>
<comment type="caution">
    <text evidence="3">The sequence shown here is derived from an EMBL/GenBank/DDBJ whole genome shotgun (WGS) entry which is preliminary data.</text>
</comment>
<keyword evidence="1" id="KW-0227">DNA damage</keyword>
<protein>
    <submittedName>
        <fullName evidence="3">Methylated-DNA-(Protein)-cysteine S-methyltransferase</fullName>
    </submittedName>
</protein>
<gene>
    <name evidence="3" type="ORF">CZ787_09555</name>
</gene>
<dbReference type="InterPro" id="IPR036217">
    <property type="entry name" value="MethylDNA_cys_MeTrfase_DNAb"/>
</dbReference>
<dbReference type="EMBL" id="FUKM01000036">
    <property type="protein sequence ID" value="SJN13130.1"/>
    <property type="molecule type" value="Genomic_DNA"/>
</dbReference>
<dbReference type="GO" id="GO:0006281">
    <property type="term" value="P:DNA repair"/>
    <property type="evidence" value="ECO:0007669"/>
    <property type="project" value="InterPro"/>
</dbReference>
<dbReference type="GO" id="GO:0003824">
    <property type="term" value="F:catalytic activity"/>
    <property type="evidence" value="ECO:0007669"/>
    <property type="project" value="InterPro"/>
</dbReference>
<dbReference type="InterPro" id="IPR014048">
    <property type="entry name" value="MethylDNA_cys_MeTrfase_DNA-bd"/>
</dbReference>
<evidence type="ECO:0000259" key="2">
    <source>
        <dbReference type="Pfam" id="PF01035"/>
    </source>
</evidence>
<dbReference type="RefSeq" id="WP_087108490.1">
    <property type="nucleotide sequence ID" value="NZ_FUKM01000036.1"/>
</dbReference>
<dbReference type="AlphaFoldDB" id="A0A1R4I005"/>
<evidence type="ECO:0000313" key="3">
    <source>
        <dbReference type="EMBL" id="SJN13130.1"/>
    </source>
</evidence>
<dbReference type="InterPro" id="IPR052520">
    <property type="entry name" value="ATL_DNA_repair"/>
</dbReference>
<reference evidence="3 4" key="1">
    <citation type="submission" date="2017-02" db="EMBL/GenBank/DDBJ databases">
        <authorList>
            <person name="Dridi B."/>
        </authorList>
    </citation>
    <scope>NUCLEOTIDE SEQUENCE [LARGE SCALE GENOMIC DNA]</scope>
    <source>
        <strain evidence="3 4">JB380</strain>
    </source>
</reference>
<organism evidence="3 4">
    <name type="scientific">Halomonas citrativorans</name>
    <dbReference type="NCBI Taxonomy" id="2742612"/>
    <lineage>
        <taxon>Bacteria</taxon>
        <taxon>Pseudomonadati</taxon>
        <taxon>Pseudomonadota</taxon>
        <taxon>Gammaproteobacteria</taxon>
        <taxon>Oceanospirillales</taxon>
        <taxon>Halomonadaceae</taxon>
        <taxon>Halomonas</taxon>
    </lineage>
</organism>
<dbReference type="SUPFAM" id="SSF46767">
    <property type="entry name" value="Methylated DNA-protein cysteine methyltransferase, C-terminal domain"/>
    <property type="match status" value="1"/>
</dbReference>
<sequence length="101" mass="11285">MARPELLEQIYTIVDQIPAGRVTTYGRIAAMTEGATPRMVGSAMRHLPDGHELPWHRVIAASLKLADHGGATRQHQKLRDEGVMFDAKGRVPRHLVWPDEP</sequence>
<proteinExistence type="predicted"/>
<name>A0A1R4I005_9GAMM</name>
<evidence type="ECO:0000313" key="4">
    <source>
        <dbReference type="Proteomes" id="UP000196331"/>
    </source>
</evidence>
<dbReference type="PANTHER" id="PTHR42942:SF1">
    <property type="entry name" value="ALKYLTRANSFERASE-LIKE PROTEIN 1"/>
    <property type="match status" value="1"/>
</dbReference>
<dbReference type="InterPro" id="IPR036388">
    <property type="entry name" value="WH-like_DNA-bd_sf"/>
</dbReference>
<dbReference type="Gene3D" id="1.10.10.10">
    <property type="entry name" value="Winged helix-like DNA-binding domain superfamily/Winged helix DNA-binding domain"/>
    <property type="match status" value="1"/>
</dbReference>
<dbReference type="PANTHER" id="PTHR42942">
    <property type="entry name" value="6-O-METHYLGUANINE DNA METHYLTRANSFERASE"/>
    <property type="match status" value="1"/>
</dbReference>
<dbReference type="OrthoDB" id="9132167at2"/>